<dbReference type="GO" id="GO:0000981">
    <property type="term" value="F:DNA-binding transcription factor activity, RNA polymerase II-specific"/>
    <property type="evidence" value="ECO:0000318"/>
    <property type="project" value="GO_Central"/>
</dbReference>
<dbReference type="InterPro" id="IPR003150">
    <property type="entry name" value="DNA-bd_RFX"/>
</dbReference>
<feature type="domain" description="RFX-type winged-helix" evidence="6">
    <location>
        <begin position="136"/>
        <end position="211"/>
    </location>
</feature>
<evidence type="ECO:0000256" key="5">
    <source>
        <dbReference type="SAM" id="MobiDB-lite"/>
    </source>
</evidence>
<dbReference type="Proteomes" id="UP000007110">
    <property type="component" value="Unassembled WGS sequence"/>
</dbReference>
<dbReference type="InterPro" id="IPR036390">
    <property type="entry name" value="WH_DNA-bd_sf"/>
</dbReference>
<dbReference type="SUPFAM" id="SSF46785">
    <property type="entry name" value="Winged helix' DNA-binding domain"/>
    <property type="match status" value="1"/>
</dbReference>
<feature type="region of interest" description="Disordered" evidence="5">
    <location>
        <begin position="337"/>
        <end position="362"/>
    </location>
</feature>
<dbReference type="GO" id="GO:0006357">
    <property type="term" value="P:regulation of transcription by RNA polymerase II"/>
    <property type="evidence" value="ECO:0000318"/>
    <property type="project" value="GO_Central"/>
</dbReference>
<dbReference type="GO" id="GO:0005634">
    <property type="term" value="C:nucleus"/>
    <property type="evidence" value="ECO:0007669"/>
    <property type="project" value="UniProtKB-SubCell"/>
</dbReference>
<evidence type="ECO:0000259" key="6">
    <source>
        <dbReference type="PROSITE" id="PS51526"/>
    </source>
</evidence>
<dbReference type="PANTHER" id="PTHR12619:SF21">
    <property type="entry name" value="RFX-TYPE WINGED-HELIX DOMAIN-CONTAINING PROTEIN"/>
    <property type="match status" value="1"/>
</dbReference>
<dbReference type="Gene3D" id="6.10.140.1290">
    <property type="match status" value="1"/>
</dbReference>
<dbReference type="OMA" id="TCASHNT"/>
<dbReference type="OrthoDB" id="10069709at2759"/>
<feature type="region of interest" description="Disordered" evidence="5">
    <location>
        <begin position="1109"/>
        <end position="1146"/>
    </location>
</feature>
<dbReference type="RefSeq" id="XP_030829041.1">
    <property type="nucleotide sequence ID" value="XM_030973181.1"/>
</dbReference>
<feature type="region of interest" description="Disordered" evidence="5">
    <location>
        <begin position="1399"/>
        <end position="1431"/>
    </location>
</feature>
<comment type="similarity">
    <text evidence="4">Belongs to the RFX family.</text>
</comment>
<dbReference type="FunFam" id="1.10.10.10:FF:000128">
    <property type="entry name" value="DNA-binding protein RFX5 isoform X1"/>
    <property type="match status" value="1"/>
</dbReference>
<evidence type="ECO:0000313" key="7">
    <source>
        <dbReference type="EnsemblMetazoa" id="XP_030829041"/>
    </source>
</evidence>
<dbReference type="FunCoup" id="A0A7M7MZH4">
    <property type="interactions" value="741"/>
</dbReference>
<feature type="region of interest" description="Disordered" evidence="5">
    <location>
        <begin position="374"/>
        <end position="445"/>
    </location>
</feature>
<protein>
    <recommendedName>
        <fullName evidence="6">RFX-type winged-helix domain-containing protein</fullName>
    </recommendedName>
</protein>
<dbReference type="Pfam" id="PF02257">
    <property type="entry name" value="RFX_DNA_binding"/>
    <property type="match status" value="1"/>
</dbReference>
<dbReference type="EnsemblMetazoa" id="XM_030973181">
    <property type="protein sequence ID" value="XP_030829041"/>
    <property type="gene ID" value="LOC579306"/>
</dbReference>
<dbReference type="InterPro" id="IPR036388">
    <property type="entry name" value="WH-like_DNA-bd_sf"/>
</dbReference>
<dbReference type="PANTHER" id="PTHR12619">
    <property type="entry name" value="RFX TRANSCRIPTION FACTOR FAMILY"/>
    <property type="match status" value="1"/>
</dbReference>
<dbReference type="PROSITE" id="PS51526">
    <property type="entry name" value="RFX_DBD"/>
    <property type="match status" value="1"/>
</dbReference>
<dbReference type="InterPro" id="IPR039779">
    <property type="entry name" value="RFX-like"/>
</dbReference>
<evidence type="ECO:0000256" key="2">
    <source>
        <dbReference type="ARBA" id="ARBA00023125"/>
    </source>
</evidence>
<evidence type="ECO:0000256" key="4">
    <source>
        <dbReference type="ARBA" id="ARBA00061114"/>
    </source>
</evidence>
<dbReference type="KEGG" id="spu:579306"/>
<feature type="compositionally biased region" description="Polar residues" evidence="5">
    <location>
        <begin position="1401"/>
        <end position="1431"/>
    </location>
</feature>
<comment type="subcellular location">
    <subcellularLocation>
        <location evidence="1">Nucleus</location>
    </subcellularLocation>
</comment>
<keyword evidence="8" id="KW-1185">Reference proteome</keyword>
<reference evidence="7" key="2">
    <citation type="submission" date="2021-01" db="UniProtKB">
        <authorList>
            <consortium name="EnsemblMetazoa"/>
        </authorList>
    </citation>
    <scope>IDENTIFICATION</scope>
</reference>
<feature type="region of interest" description="Disordered" evidence="5">
    <location>
        <begin position="1073"/>
        <end position="1092"/>
    </location>
</feature>
<keyword evidence="2" id="KW-0238">DNA-binding</keyword>
<dbReference type="InParanoid" id="A0A7M7MZH4"/>
<evidence type="ECO:0000256" key="1">
    <source>
        <dbReference type="ARBA" id="ARBA00004123"/>
    </source>
</evidence>
<organism evidence="7 8">
    <name type="scientific">Strongylocentrotus purpuratus</name>
    <name type="common">Purple sea urchin</name>
    <dbReference type="NCBI Taxonomy" id="7668"/>
    <lineage>
        <taxon>Eukaryota</taxon>
        <taxon>Metazoa</taxon>
        <taxon>Echinodermata</taxon>
        <taxon>Eleutherozoa</taxon>
        <taxon>Echinozoa</taxon>
        <taxon>Echinoidea</taxon>
        <taxon>Euechinoidea</taxon>
        <taxon>Echinacea</taxon>
        <taxon>Camarodonta</taxon>
        <taxon>Echinidea</taxon>
        <taxon>Strongylocentrotidae</taxon>
        <taxon>Strongylocentrotus</taxon>
    </lineage>
</organism>
<dbReference type="Gene3D" id="1.10.10.10">
    <property type="entry name" value="Winged helix-like DNA-binding domain superfamily/Winged helix DNA-binding domain"/>
    <property type="match status" value="1"/>
</dbReference>
<dbReference type="Pfam" id="PF18326">
    <property type="entry name" value="RFX5_N"/>
    <property type="match status" value="1"/>
</dbReference>
<proteinExistence type="inferred from homology"/>
<feature type="region of interest" description="Disordered" evidence="5">
    <location>
        <begin position="1353"/>
        <end position="1383"/>
    </location>
</feature>
<keyword evidence="3" id="KW-0539">Nucleus</keyword>
<dbReference type="GeneID" id="579306"/>
<reference evidence="8" key="1">
    <citation type="submission" date="2015-02" db="EMBL/GenBank/DDBJ databases">
        <title>Genome sequencing for Strongylocentrotus purpuratus.</title>
        <authorList>
            <person name="Murali S."/>
            <person name="Liu Y."/>
            <person name="Vee V."/>
            <person name="English A."/>
            <person name="Wang M."/>
            <person name="Skinner E."/>
            <person name="Han Y."/>
            <person name="Muzny D.M."/>
            <person name="Worley K.C."/>
            <person name="Gibbs R.A."/>
        </authorList>
    </citation>
    <scope>NUCLEOTIDE SEQUENCE</scope>
</reference>
<feature type="compositionally biased region" description="Polar residues" evidence="5">
    <location>
        <begin position="348"/>
        <end position="362"/>
    </location>
</feature>
<name>A0A7M7MZH4_STRPU</name>
<feature type="compositionally biased region" description="Polar residues" evidence="5">
    <location>
        <begin position="383"/>
        <end position="413"/>
    </location>
</feature>
<evidence type="ECO:0000256" key="3">
    <source>
        <dbReference type="ARBA" id="ARBA00023242"/>
    </source>
</evidence>
<sequence>MENFRPSTDFSVNANYQNFVSNATSQTTMGDHNRLVNVNARCKLTGSGAHVPASLNGSKMDKMTDNEESVTQRLEASLSPDSKQKIESLLADIRKLDDKQKLLLYLQLPSGSPEQDVSSKSSSPMLSSCRMDQMTAVNWVRSHIEESPDTSLPKQEVYEEYRTFCENSGHRPLSTADFGKIIKGVFPAVQARRLGTRGNSRYCYSGMRKKLELTSPSLPPLDAPIVKLGVDCLQTTCPGCPKSLLQGEDDHLQKAASHVICEWATGIANKTFANSLQLAQHLTNNKLVTKSSKSILIVQKHMGEVPRPDLTPEMRHRETNYHLKQTLQYRREIRKKQAEENQHRLHSSPVSSKHLTAEDNLSLQVMRTDKATQLEQRDVPAFSESSVGNSITLSESGESSTNPENHLSSSNASVGEGTNVASKESPSKRRFAPIQPKTPVRDTGAPMVLISPSAKNVNGQPMQLVVMNRQKVIPVQGISKLTSPQQMNVILQPGQNVFQSPVQSVSAMGNQTPVNVVNSPVVGNTVLSSPVIPANSIQSAIKSGQYVLVGNTLKQLRSGLQTVTNTSAAIRQNQGQPVACQKTGLSSQGITYNTGTSNVRSQNVTPVFFDRTAPASAPTLTSPVNVMTQASKLASPANILVRNASSALVHLPLSQSIATSDSSMLKTSVTFATQPMKLPSSVAVIGSDAFQGNHILSNASQSGVDPNKTAPSQFTVINSTLHANKLEKGTPAGRTIKTGNVVQSDVGRCVGGSSKASILQNSGSKTVASLLKNAQAFSSLASSSVALPKLAVPSTAVVDSSTNLVLAQVQNLSRQQDGNKVQHYVIQATAGDAGNPALSNERNALTSAMGSIGPVIVNSQELSSLQQRSILTDILTEQGNIQQQANKGGLALETISVEDANVLNQLVTQPSVSLLTDADHSNNTMLMVSGMSAATMLPHKSKSPDTQLISQLPQSSLAIRTSQNQQTDVSVSLPLRQVSKMQQLTQIRASQPKMLERLLASENLSYISTPQNEIRSARSVPTTPIAELQSPPPHMMMRAQSAAIPVQQGGDSVPPSPVDGKSFAFTPINTIEFEGGESPLKPKHKPKPTHPTVRSALTQALVGNDVQEFNQSKSKGKRSQQSEFLTPNRKRRLSSNSKRVAAASPSAVQFQNQVQVRQNVTSPGTNQLTKQQSRFYIQTSQQGVNQGSAVGTGNIQIPSQFLGGSLQNQQATLQRRRNPSGPASSNVNMQMYGDAEIELLNLLNVNPSLQAMLDKKALQNRSQSVPLPEQPANRFSRLQLPTQPEVITNQNPVVSNQITSSQMQIIPVQLEDQVRQIHPTNGFTAKRNLTQDLLNLEVTEEDFAPETLLNTEINSGSNLQPSHSLGETNWSGEQVETSVATDTNVGSQLADFNMKYDEMTDQQNGNSNHLAPNQTLLPNQAFNDTSNSTASSISDGMMIEEFSDKMFQDIEDQGFELPPTPWQMGTSSTSLSTLECGI</sequence>
<accession>A0A7M7MZH4</accession>
<evidence type="ECO:0000313" key="8">
    <source>
        <dbReference type="Proteomes" id="UP000007110"/>
    </source>
</evidence>
<dbReference type="GO" id="GO:0000978">
    <property type="term" value="F:RNA polymerase II cis-regulatory region sequence-specific DNA binding"/>
    <property type="evidence" value="ECO:0000318"/>
    <property type="project" value="GO_Central"/>
</dbReference>